<organism evidence="11 12">
    <name type="scientific">Pycnococcus provasolii</name>
    <dbReference type="NCBI Taxonomy" id="41880"/>
    <lineage>
        <taxon>Eukaryota</taxon>
        <taxon>Viridiplantae</taxon>
        <taxon>Chlorophyta</taxon>
        <taxon>Pseudoscourfieldiophyceae</taxon>
        <taxon>Pseudoscourfieldiales</taxon>
        <taxon>Pycnococcaceae</taxon>
        <taxon>Pycnococcus</taxon>
    </lineage>
</organism>
<feature type="domain" description="Nudix hydrolase" evidence="10">
    <location>
        <begin position="233"/>
        <end position="389"/>
    </location>
</feature>
<proteinExistence type="inferred from homology"/>
<dbReference type="InterPro" id="IPR015797">
    <property type="entry name" value="NUDIX_hydrolase-like_dom_sf"/>
</dbReference>
<keyword evidence="5" id="KW-0378">Hydrolase</keyword>
<comment type="caution">
    <text evidence="11">The sequence shown here is derived from an EMBL/GenBank/DDBJ whole genome shotgun (WGS) entry which is preliminary data.</text>
</comment>
<dbReference type="InterPro" id="IPR038596">
    <property type="entry name" value="Janus_sf"/>
</dbReference>
<evidence type="ECO:0000256" key="4">
    <source>
        <dbReference type="ARBA" id="ARBA00022723"/>
    </source>
</evidence>
<dbReference type="SUPFAM" id="SSF143724">
    <property type="entry name" value="PHP14-like"/>
    <property type="match status" value="1"/>
</dbReference>
<dbReference type="Pfam" id="PF00293">
    <property type="entry name" value="NUDIX"/>
    <property type="match status" value="1"/>
</dbReference>
<evidence type="ECO:0000256" key="5">
    <source>
        <dbReference type="ARBA" id="ARBA00022801"/>
    </source>
</evidence>
<dbReference type="GO" id="GO:0019677">
    <property type="term" value="P:NAD+ catabolic process"/>
    <property type="evidence" value="ECO:0007669"/>
    <property type="project" value="TreeGrafter"/>
</dbReference>
<dbReference type="PANTHER" id="PTHR42904">
    <property type="entry name" value="NUDIX HYDROLASE, NUDC SUBFAMILY"/>
    <property type="match status" value="1"/>
</dbReference>
<evidence type="ECO:0000256" key="2">
    <source>
        <dbReference type="ARBA" id="ARBA00010971"/>
    </source>
</evidence>
<comment type="cofactor">
    <cofactor evidence="1">
        <name>Mg(2+)</name>
        <dbReference type="ChEBI" id="CHEBI:18420"/>
    </cofactor>
</comment>
<evidence type="ECO:0000313" key="12">
    <source>
        <dbReference type="Proteomes" id="UP000660262"/>
    </source>
</evidence>
<gene>
    <name evidence="11" type="ORF">PPROV_000474600</name>
</gene>
<accession>A0A830HL43</accession>
<comment type="similarity">
    <text evidence="2">Belongs to the janus family.</text>
</comment>
<dbReference type="SUPFAM" id="SSF55811">
    <property type="entry name" value="Nudix"/>
    <property type="match status" value="1"/>
</dbReference>
<dbReference type="Gene3D" id="3.90.79.20">
    <property type="match status" value="1"/>
</dbReference>
<dbReference type="Gene3D" id="3.90.79.10">
    <property type="entry name" value="Nucleoside Triphosphate Pyrophosphohydrolase"/>
    <property type="match status" value="1"/>
</dbReference>
<dbReference type="InterPro" id="IPR007702">
    <property type="entry name" value="Janus"/>
</dbReference>
<keyword evidence="4" id="KW-0479">Metal-binding</keyword>
<dbReference type="GO" id="GO:0005777">
    <property type="term" value="C:peroxisome"/>
    <property type="evidence" value="ECO:0007669"/>
    <property type="project" value="TreeGrafter"/>
</dbReference>
<evidence type="ECO:0000259" key="10">
    <source>
        <dbReference type="PROSITE" id="PS51462"/>
    </source>
</evidence>
<dbReference type="Gene3D" id="3.50.20.20">
    <property type="entry name" value="Janus/Ocnus"/>
    <property type="match status" value="1"/>
</dbReference>
<dbReference type="InterPro" id="IPR020084">
    <property type="entry name" value="NUDIX_hydrolase_CS"/>
</dbReference>
<evidence type="ECO:0000256" key="3">
    <source>
        <dbReference type="ARBA" id="ARBA00012381"/>
    </source>
</evidence>
<dbReference type="Proteomes" id="UP000660262">
    <property type="component" value="Unassembled WGS sequence"/>
</dbReference>
<name>A0A830HL43_9CHLO</name>
<keyword evidence="12" id="KW-1185">Reference proteome</keyword>
<evidence type="ECO:0000256" key="7">
    <source>
        <dbReference type="ARBA" id="ARBA00023027"/>
    </source>
</evidence>
<sequence>MAAVASVRCAVVAVRCVRSRLSTPPSGGYTCRRALVHTPCASSSERDNVVARDLDLLGLSSTRHYDLPPFYADVRLHDHTHQILDMSQAIDDPSSLFVVVSQNARKALISTDEATGQPVQAKYLGRDDARRLAGDAKPSYLGTQESGAHVFVVVADDGASSSSSSSSSRFAEVKLEGPHIGRHDASVLAKACGLVSWQIANKFCSRCGAPMHRSDDGKSAKCTGEGCSRREFPRTDPAIITIVTSGDWVLLGRNPKWPPGRYSALAGFLELGETFEQCLAREVQEESGVDVSDAEMIYQESQPWPFPRSLMVGYQTKLPPPTFENPPRLVGAAGQTVALPSAPPTRVPFGRSNDAELADVRWFHRDYLRATLRGATDASEAAMLSRAFYGDENDDAASPPVQVPGEHSLARRLLDRWLDDIRGTDTSAAVEGGGLIERISSAPNLDALSNGHKHWRRKYVLCVVSDVMTDECKLVVRIHELDDYGYHMDCYRQLVGECRAIDDKRRLQVEPLGGGRIEFNPWCDGDGNDGVTHSGYGSFVVYGYSNAFPFERQPLHDLSAAIVQHAYPFLDVSWHDGGY</sequence>
<dbReference type="EMBL" id="BNJQ01000011">
    <property type="protein sequence ID" value="GHP05999.1"/>
    <property type="molecule type" value="Genomic_DNA"/>
</dbReference>
<protein>
    <recommendedName>
        <fullName evidence="3">NAD(+) diphosphatase</fullName>
        <ecNumber evidence="3">3.6.1.22</ecNumber>
    </recommendedName>
</protein>
<dbReference type="NCBIfam" id="NF001299">
    <property type="entry name" value="PRK00241.1"/>
    <property type="match status" value="1"/>
</dbReference>
<dbReference type="PROSITE" id="PS00893">
    <property type="entry name" value="NUDIX_BOX"/>
    <property type="match status" value="1"/>
</dbReference>
<evidence type="ECO:0000256" key="9">
    <source>
        <dbReference type="PIRSR" id="PIRSR607702-2"/>
    </source>
</evidence>
<keyword evidence="6" id="KW-0460">Magnesium</keyword>
<dbReference type="InterPro" id="IPR000086">
    <property type="entry name" value="NUDIX_hydrolase_dom"/>
</dbReference>
<dbReference type="InterPro" id="IPR050241">
    <property type="entry name" value="NAD-cap_RNA_hydrolase_NudC"/>
</dbReference>
<dbReference type="GO" id="GO:0035529">
    <property type="term" value="F:NADH pyrophosphatase activity"/>
    <property type="evidence" value="ECO:0007669"/>
    <property type="project" value="TreeGrafter"/>
</dbReference>
<dbReference type="Pfam" id="PF05005">
    <property type="entry name" value="Ocnus"/>
    <property type="match status" value="1"/>
</dbReference>
<dbReference type="GO" id="GO:0046872">
    <property type="term" value="F:metal ion binding"/>
    <property type="evidence" value="ECO:0007669"/>
    <property type="project" value="UniProtKB-KW"/>
</dbReference>
<dbReference type="PROSITE" id="PS51462">
    <property type="entry name" value="NUDIX"/>
    <property type="match status" value="1"/>
</dbReference>
<dbReference type="GO" id="GO:0005829">
    <property type="term" value="C:cytosol"/>
    <property type="evidence" value="ECO:0007669"/>
    <property type="project" value="TreeGrafter"/>
</dbReference>
<feature type="binding site" evidence="9">
    <location>
        <position position="458"/>
    </location>
    <ligand>
        <name>substrate</name>
    </ligand>
</feature>
<dbReference type="EC" id="3.6.1.22" evidence="3"/>
<evidence type="ECO:0000256" key="8">
    <source>
        <dbReference type="PIRSR" id="PIRSR607702-1"/>
    </source>
</evidence>
<dbReference type="PANTHER" id="PTHR42904:SF8">
    <property type="entry name" value="NAD(+) DIPHOSPHATASE"/>
    <property type="match status" value="1"/>
</dbReference>
<evidence type="ECO:0000313" key="11">
    <source>
        <dbReference type="EMBL" id="GHP05999.1"/>
    </source>
</evidence>
<dbReference type="GO" id="GO:0006742">
    <property type="term" value="P:NADP+ catabolic process"/>
    <property type="evidence" value="ECO:0007669"/>
    <property type="project" value="TreeGrafter"/>
</dbReference>
<reference evidence="11" key="1">
    <citation type="submission" date="2020-10" db="EMBL/GenBank/DDBJ databases">
        <title>Unveiling of a novel bifunctional photoreceptor, Dualchrome1, isolated from a cosmopolitan green alga.</title>
        <authorList>
            <person name="Suzuki S."/>
            <person name="Kawachi M."/>
        </authorList>
    </citation>
    <scope>NUCLEOTIDE SEQUENCE</scope>
    <source>
        <strain evidence="11">NIES 2893</strain>
    </source>
</reference>
<evidence type="ECO:0000256" key="1">
    <source>
        <dbReference type="ARBA" id="ARBA00001946"/>
    </source>
</evidence>
<dbReference type="CDD" id="cd03429">
    <property type="entry name" value="NUDIX_NADH_pyrophosphatase_Nudt13"/>
    <property type="match status" value="1"/>
</dbReference>
<feature type="active site" description="Proton acceptor" evidence="8">
    <location>
        <position position="487"/>
    </location>
</feature>
<dbReference type="AlphaFoldDB" id="A0A830HL43"/>
<dbReference type="InterPro" id="IPR049734">
    <property type="entry name" value="NudC-like_C"/>
</dbReference>
<evidence type="ECO:0000256" key="6">
    <source>
        <dbReference type="ARBA" id="ARBA00022842"/>
    </source>
</evidence>
<keyword evidence="7" id="KW-0520">NAD</keyword>
<dbReference type="OrthoDB" id="568007at2759"/>